<accession>A0A4R5Y523</accession>
<evidence type="ECO:0000256" key="2">
    <source>
        <dbReference type="ARBA" id="ARBA00023125"/>
    </source>
</evidence>
<dbReference type="SUPFAM" id="SSF48008">
    <property type="entry name" value="GntR ligand-binding domain-like"/>
    <property type="match status" value="1"/>
</dbReference>
<dbReference type="PROSITE" id="PS50949">
    <property type="entry name" value="HTH_GNTR"/>
    <property type="match status" value="1"/>
</dbReference>
<gene>
    <name evidence="5" type="ORF">E2R57_04105</name>
</gene>
<dbReference type="AlphaFoldDB" id="A0A4R5Y523"/>
<dbReference type="InterPro" id="IPR036388">
    <property type="entry name" value="WH-like_DNA-bd_sf"/>
</dbReference>
<dbReference type="InterPro" id="IPR008920">
    <property type="entry name" value="TF_FadR/GntR_C"/>
</dbReference>
<proteinExistence type="predicted"/>
<organism evidence="5 6">
    <name type="scientific">Arthrobacter nitrophenolicus</name>
    <dbReference type="NCBI Taxonomy" id="683150"/>
    <lineage>
        <taxon>Bacteria</taxon>
        <taxon>Bacillati</taxon>
        <taxon>Actinomycetota</taxon>
        <taxon>Actinomycetes</taxon>
        <taxon>Micrococcales</taxon>
        <taxon>Micrococcaceae</taxon>
        <taxon>Arthrobacter</taxon>
    </lineage>
</organism>
<dbReference type="Gene3D" id="1.20.120.530">
    <property type="entry name" value="GntR ligand-binding domain-like"/>
    <property type="match status" value="1"/>
</dbReference>
<dbReference type="Gene3D" id="1.10.10.10">
    <property type="entry name" value="Winged helix-like DNA-binding domain superfamily/Winged helix DNA-binding domain"/>
    <property type="match status" value="1"/>
</dbReference>
<dbReference type="InterPro" id="IPR011711">
    <property type="entry name" value="GntR_C"/>
</dbReference>
<evidence type="ECO:0000259" key="4">
    <source>
        <dbReference type="PROSITE" id="PS50949"/>
    </source>
</evidence>
<dbReference type="RefSeq" id="WP_133346684.1">
    <property type="nucleotide sequence ID" value="NZ_SMZQ01000002.1"/>
</dbReference>
<name>A0A4R5Y523_9MICC</name>
<comment type="caution">
    <text evidence="5">The sequence shown here is derived from an EMBL/GenBank/DDBJ whole genome shotgun (WGS) entry which is preliminary data.</text>
</comment>
<dbReference type="SMART" id="SM00345">
    <property type="entry name" value="HTH_GNTR"/>
    <property type="match status" value="1"/>
</dbReference>
<reference evidence="5 6" key="1">
    <citation type="submission" date="2019-03" db="EMBL/GenBank/DDBJ databases">
        <title>Genome Sequencing and Assembly of Various Microbes Isolated from Partially Reclaimed Soil and Acid Mine Drainage (AMD) Site.</title>
        <authorList>
            <person name="Steinbock B."/>
            <person name="Bechtold R."/>
            <person name="Sevigny J.L."/>
            <person name="Thomas D."/>
            <person name="Cuthill L.R."/>
            <person name="Aveiro Johannsen E.J."/>
            <person name="Thomas K."/>
            <person name="Ghosh A."/>
        </authorList>
    </citation>
    <scope>NUCLEOTIDE SEQUENCE [LARGE SCALE GENOMIC DNA]</scope>
    <source>
        <strain evidence="5 6">S-A1</strain>
    </source>
</reference>
<dbReference type="Proteomes" id="UP000294621">
    <property type="component" value="Unassembled WGS sequence"/>
</dbReference>
<keyword evidence="2" id="KW-0238">DNA-binding</keyword>
<evidence type="ECO:0000256" key="1">
    <source>
        <dbReference type="ARBA" id="ARBA00023015"/>
    </source>
</evidence>
<keyword evidence="3" id="KW-0804">Transcription</keyword>
<dbReference type="GO" id="GO:0003700">
    <property type="term" value="F:DNA-binding transcription factor activity"/>
    <property type="evidence" value="ECO:0007669"/>
    <property type="project" value="InterPro"/>
</dbReference>
<evidence type="ECO:0000256" key="3">
    <source>
        <dbReference type="ARBA" id="ARBA00023163"/>
    </source>
</evidence>
<dbReference type="SUPFAM" id="SSF46785">
    <property type="entry name" value="Winged helix' DNA-binding domain"/>
    <property type="match status" value="1"/>
</dbReference>
<dbReference type="Pfam" id="PF00392">
    <property type="entry name" value="GntR"/>
    <property type="match status" value="1"/>
</dbReference>
<dbReference type="InterPro" id="IPR000524">
    <property type="entry name" value="Tscrpt_reg_HTH_GntR"/>
</dbReference>
<protein>
    <submittedName>
        <fullName evidence="5">GntR family transcriptional regulator</fullName>
    </submittedName>
</protein>
<keyword evidence="1" id="KW-0805">Transcription regulation</keyword>
<dbReference type="PANTHER" id="PTHR43537">
    <property type="entry name" value="TRANSCRIPTIONAL REGULATOR, GNTR FAMILY"/>
    <property type="match status" value="1"/>
</dbReference>
<dbReference type="OrthoDB" id="8680240at2"/>
<dbReference type="Pfam" id="PF07729">
    <property type="entry name" value="FCD"/>
    <property type="match status" value="1"/>
</dbReference>
<dbReference type="EMBL" id="SMZQ01000002">
    <property type="protein sequence ID" value="TDL39670.1"/>
    <property type="molecule type" value="Genomic_DNA"/>
</dbReference>
<evidence type="ECO:0000313" key="5">
    <source>
        <dbReference type="EMBL" id="TDL39670.1"/>
    </source>
</evidence>
<dbReference type="GO" id="GO:0003677">
    <property type="term" value="F:DNA binding"/>
    <property type="evidence" value="ECO:0007669"/>
    <property type="project" value="UniProtKB-KW"/>
</dbReference>
<sequence length="212" mass="23566">MQTVQSNRDRVYAFIRDEILPDSTQHGSFLTEEQVAERVGGTSRTPVREAFLLLASEGLLQLVPRHGAYVPPVTKQEISEALEYRSFIEAKAAEVVIERGTIPVEAMERALKHQSDSSDAGQEREFVEWDNEFHLALVRAVGNTLMTKSYTDLRARHIRIGIRALMNTPERQAAVIAEHQAIIDGLKSQNPELAKAALLGHIRTTASGLAEI</sequence>
<dbReference type="PANTHER" id="PTHR43537:SF24">
    <property type="entry name" value="GLUCONATE OPERON TRANSCRIPTIONAL REPRESSOR"/>
    <property type="match status" value="1"/>
</dbReference>
<feature type="domain" description="HTH gntR-type" evidence="4">
    <location>
        <begin position="5"/>
        <end position="73"/>
    </location>
</feature>
<dbReference type="InterPro" id="IPR036390">
    <property type="entry name" value="WH_DNA-bd_sf"/>
</dbReference>
<evidence type="ECO:0000313" key="6">
    <source>
        <dbReference type="Proteomes" id="UP000294621"/>
    </source>
</evidence>
<dbReference type="SMART" id="SM00895">
    <property type="entry name" value="FCD"/>
    <property type="match status" value="1"/>
</dbReference>